<keyword evidence="4" id="KW-1185">Reference proteome</keyword>
<gene>
    <name evidence="3" type="ORF">Q9L58_006332</name>
</gene>
<feature type="transmembrane region" description="Helical" evidence="2">
    <location>
        <begin position="585"/>
        <end position="607"/>
    </location>
</feature>
<feature type="region of interest" description="Disordered" evidence="1">
    <location>
        <begin position="1"/>
        <end position="21"/>
    </location>
</feature>
<evidence type="ECO:0000256" key="2">
    <source>
        <dbReference type="SAM" id="Phobius"/>
    </source>
</evidence>
<feature type="transmembrane region" description="Helical" evidence="2">
    <location>
        <begin position="463"/>
        <end position="481"/>
    </location>
</feature>
<dbReference type="PANTHER" id="PTHR40467:SF1">
    <property type="match status" value="1"/>
</dbReference>
<evidence type="ECO:0000313" key="3">
    <source>
        <dbReference type="EMBL" id="KAL0634736.1"/>
    </source>
</evidence>
<keyword evidence="2" id="KW-1133">Transmembrane helix</keyword>
<evidence type="ECO:0000313" key="4">
    <source>
        <dbReference type="Proteomes" id="UP001447188"/>
    </source>
</evidence>
<feature type="transmembrane region" description="Helical" evidence="2">
    <location>
        <begin position="296"/>
        <end position="314"/>
    </location>
</feature>
<feature type="transmembrane region" description="Helical" evidence="2">
    <location>
        <begin position="542"/>
        <end position="565"/>
    </location>
</feature>
<dbReference type="InterPro" id="IPR039966">
    <property type="entry name" value="C553.12c"/>
</dbReference>
<feature type="region of interest" description="Disordered" evidence="1">
    <location>
        <begin position="219"/>
        <end position="242"/>
    </location>
</feature>
<dbReference type="Proteomes" id="UP001447188">
    <property type="component" value="Unassembled WGS sequence"/>
</dbReference>
<keyword evidence="2" id="KW-0472">Membrane</keyword>
<accession>A0ABR3GGR6</accession>
<feature type="transmembrane region" description="Helical" evidence="2">
    <location>
        <begin position="493"/>
        <end position="511"/>
    </location>
</feature>
<feature type="transmembrane region" description="Helical" evidence="2">
    <location>
        <begin position="326"/>
        <end position="347"/>
    </location>
</feature>
<dbReference type="EMBL" id="JBBBZM010000086">
    <property type="protein sequence ID" value="KAL0634736.1"/>
    <property type="molecule type" value="Genomic_DNA"/>
</dbReference>
<feature type="transmembrane region" description="Helical" evidence="2">
    <location>
        <begin position="436"/>
        <end position="456"/>
    </location>
</feature>
<feature type="region of interest" description="Disordered" evidence="1">
    <location>
        <begin position="355"/>
        <end position="381"/>
    </location>
</feature>
<protein>
    <submittedName>
        <fullName evidence="3">Uncharacterized protein</fullName>
    </submittedName>
</protein>
<proteinExistence type="predicted"/>
<reference evidence="3 4" key="1">
    <citation type="submission" date="2024-02" db="EMBL/GenBank/DDBJ databases">
        <title>Discinaceae phylogenomics.</title>
        <authorList>
            <person name="Dirks A.C."/>
            <person name="James T.Y."/>
        </authorList>
    </citation>
    <scope>NUCLEOTIDE SEQUENCE [LARGE SCALE GENOMIC DNA]</scope>
    <source>
        <strain evidence="3 4">ACD0624</strain>
    </source>
</reference>
<organism evidence="3 4">
    <name type="scientific">Discina gigas</name>
    <dbReference type="NCBI Taxonomy" id="1032678"/>
    <lineage>
        <taxon>Eukaryota</taxon>
        <taxon>Fungi</taxon>
        <taxon>Dikarya</taxon>
        <taxon>Ascomycota</taxon>
        <taxon>Pezizomycotina</taxon>
        <taxon>Pezizomycetes</taxon>
        <taxon>Pezizales</taxon>
        <taxon>Discinaceae</taxon>
        <taxon>Discina</taxon>
    </lineage>
</organism>
<comment type="caution">
    <text evidence="3">The sequence shown here is derived from an EMBL/GenBank/DDBJ whole genome shotgun (WGS) entry which is preliminary data.</text>
</comment>
<feature type="transmembrane region" description="Helical" evidence="2">
    <location>
        <begin position="256"/>
        <end position="275"/>
    </location>
</feature>
<keyword evidence="2" id="KW-0812">Transmembrane</keyword>
<name>A0ABR3GGR6_9PEZI</name>
<sequence length="658" mass="74431">MPSFFDFQRGSDSPPPETESLRYGRFRALQVPKRSVGELFSAFGMNPEDLRTPRWTDRGVGGQGGSFDYGSININTCGNAAEAEDGEDGEDGEEHERWWLDKMLISPRRRRVVKLVDQWWGRMGLLVVLPAAIVVAWCAIPFPTYPISTDDASILPVWPASYYAAYTALGSPPGGPASANSVASILALLLEAARNVLDFSVLRDAIVCFIRRLSETTPAAPERPALPGGRNEHLGGGGGGGGGGPGHGEALVTLNFWFFLVFYYGFYNLIGLLWITKLFNLYSLNWWPARLGFSHAFTLFNLLPLLIAVPMYYILPAPIINHNLTWILLTFSTMLAPVLISFLILLFQGRAGHLGRRSGPSDTQLLFSSSPSSRRPTPGWRKRVRPRREWSLAQSYVRFIWFCSALFLSLVALVLGEAYAEVYLRTLPHTSLETVLYVWSWVATIHLLDGTTGWILGARVGSYPLGFVFKLYFCITYQTYVRALYARLRSPSQFAYLQLLSSSIVIIWQPLSMTRAVHMVFVKAQINGQTYEEYKKFIGRSFWLRGLAENVSMLAWLGWVVGLHYGWNTKVYPYFSFSDKEDPYTFQLTFYASLATWACEILAGWVVRRIMLWLFRFSVTEEAVQDLVRYPELVPACLAVMIHVLQNMLFSIIRLRFY</sequence>
<feature type="transmembrane region" description="Helical" evidence="2">
    <location>
        <begin position="395"/>
        <end position="416"/>
    </location>
</feature>
<evidence type="ECO:0000256" key="1">
    <source>
        <dbReference type="SAM" id="MobiDB-lite"/>
    </source>
</evidence>
<feature type="transmembrane region" description="Helical" evidence="2">
    <location>
        <begin position="119"/>
        <end position="142"/>
    </location>
</feature>
<dbReference type="PANTHER" id="PTHR40467">
    <property type="match status" value="1"/>
</dbReference>